<gene>
    <name evidence="1" type="ORF">CFSAN001627_24426</name>
</gene>
<dbReference type="Proteomes" id="UP000011944">
    <property type="component" value="Unassembled WGS sequence"/>
</dbReference>
<proteinExistence type="predicted"/>
<reference evidence="1 2" key="2">
    <citation type="submission" date="2013-03" db="EMBL/GenBank/DDBJ databases">
        <title>Diversity in Clostridium botulinum.</title>
        <authorList>
            <person name="Timme R.E."/>
            <person name="Allard M."/>
            <person name="Luo Y."/>
            <person name="Strain E."/>
            <person name="Gonzalez-Escalona N."/>
            <person name="Brown E."/>
        </authorList>
    </citation>
    <scope>NUCLEOTIDE SEQUENCE [LARGE SCALE GENOMIC DNA]</scope>
    <source>
        <strain evidence="1 2">CFSAN001627</strain>
    </source>
</reference>
<dbReference type="EMBL" id="AMXI01001559">
    <property type="protein sequence ID" value="EKN38090.1"/>
    <property type="molecule type" value="Genomic_DNA"/>
</dbReference>
<keyword evidence="1" id="KW-0238">DNA-binding</keyword>
<protein>
    <submittedName>
        <fullName evidence="1">Putative DNA-binding protein</fullName>
    </submittedName>
</protein>
<dbReference type="AlphaFoldDB" id="M1ZRW5"/>
<evidence type="ECO:0000313" key="2">
    <source>
        <dbReference type="Proteomes" id="UP000011944"/>
    </source>
</evidence>
<comment type="caution">
    <text evidence="1">The sequence shown here is derived from an EMBL/GenBank/DDBJ whole genome shotgun (WGS) entry which is preliminary data.</text>
</comment>
<reference evidence="1 2" key="1">
    <citation type="submission" date="2012-10" db="EMBL/GenBank/DDBJ databases">
        <authorList>
            <person name="Strain E.A."/>
            <person name="Brown E."/>
            <person name="Allard M.W."/>
            <person name="Gonzalez-Escalona N."/>
            <person name="Timme R."/>
        </authorList>
    </citation>
    <scope>NUCLEOTIDE SEQUENCE [LARGE SCALE GENOMIC DNA]</scope>
    <source>
        <strain evidence="1 2">CFSAN001627</strain>
    </source>
</reference>
<organism evidence="1 2">
    <name type="scientific">Clostridium botulinum CFSAN001627</name>
    <dbReference type="NCBI Taxonomy" id="1232189"/>
    <lineage>
        <taxon>Bacteria</taxon>
        <taxon>Bacillati</taxon>
        <taxon>Bacillota</taxon>
        <taxon>Clostridia</taxon>
        <taxon>Eubacteriales</taxon>
        <taxon>Clostridiaceae</taxon>
        <taxon>Clostridium</taxon>
    </lineage>
</organism>
<name>M1ZRW5_CLOBO</name>
<accession>M1ZRW5</accession>
<evidence type="ECO:0000313" key="1">
    <source>
        <dbReference type="EMBL" id="EKN38090.1"/>
    </source>
</evidence>
<feature type="non-terminal residue" evidence="1">
    <location>
        <position position="55"/>
    </location>
</feature>
<dbReference type="GO" id="GO:0003677">
    <property type="term" value="F:DNA binding"/>
    <property type="evidence" value="ECO:0007669"/>
    <property type="project" value="UniProtKB-KW"/>
</dbReference>
<sequence>MDRADFDKLEVQDQVIYINKQLGEGSTLREIASNLNIARSTLRDRFKKIGYIYNK</sequence>